<evidence type="ECO:0000313" key="3">
    <source>
        <dbReference type="Proteomes" id="UP000614261"/>
    </source>
</evidence>
<dbReference type="InterPro" id="IPR001509">
    <property type="entry name" value="Epimerase_deHydtase"/>
</dbReference>
<dbReference type="Pfam" id="PF01370">
    <property type="entry name" value="Epimerase"/>
    <property type="match status" value="1"/>
</dbReference>
<dbReference type="PANTHER" id="PTHR43245">
    <property type="entry name" value="BIFUNCTIONAL POLYMYXIN RESISTANCE PROTEIN ARNA"/>
    <property type="match status" value="1"/>
</dbReference>
<evidence type="ECO:0000313" key="2">
    <source>
        <dbReference type="EMBL" id="GGB55195.1"/>
    </source>
</evidence>
<proteinExistence type="predicted"/>
<gene>
    <name evidence="2" type="ORF">GCM10010833_07360</name>
</gene>
<protein>
    <recommendedName>
        <fullName evidence="1">NAD-dependent epimerase/dehydratase domain-containing protein</fullName>
    </recommendedName>
</protein>
<accession>A0ABQ1IZS7</accession>
<feature type="domain" description="NAD-dependent epimerase/dehydratase" evidence="1">
    <location>
        <begin position="10"/>
        <end position="223"/>
    </location>
</feature>
<dbReference type="RefSeq" id="WP_188512969.1">
    <property type="nucleotide sequence ID" value="NZ_BMGD01000001.1"/>
</dbReference>
<evidence type="ECO:0000259" key="1">
    <source>
        <dbReference type="Pfam" id="PF01370"/>
    </source>
</evidence>
<dbReference type="SUPFAM" id="SSF51735">
    <property type="entry name" value="NAD(P)-binding Rossmann-fold domains"/>
    <property type="match status" value="1"/>
</dbReference>
<comment type="caution">
    <text evidence="2">The sequence shown here is derived from an EMBL/GenBank/DDBJ whole genome shotgun (WGS) entry which is preliminary data.</text>
</comment>
<name>A0ABQ1IZS7_9SPHN</name>
<keyword evidence="3" id="KW-1185">Reference proteome</keyword>
<dbReference type="Proteomes" id="UP000614261">
    <property type="component" value="Unassembled WGS sequence"/>
</dbReference>
<reference evidence="3" key="1">
    <citation type="journal article" date="2019" name="Int. J. Syst. Evol. Microbiol.">
        <title>The Global Catalogue of Microorganisms (GCM) 10K type strain sequencing project: providing services to taxonomists for standard genome sequencing and annotation.</title>
        <authorList>
            <consortium name="The Broad Institute Genomics Platform"/>
            <consortium name="The Broad Institute Genome Sequencing Center for Infectious Disease"/>
            <person name="Wu L."/>
            <person name="Ma J."/>
        </authorList>
    </citation>
    <scope>NUCLEOTIDE SEQUENCE [LARGE SCALE GENOMIC DNA]</scope>
    <source>
        <strain evidence="3">CGMCC 1.12851</strain>
    </source>
</reference>
<dbReference type="Gene3D" id="3.40.50.720">
    <property type="entry name" value="NAD(P)-binding Rossmann-like Domain"/>
    <property type="match status" value="1"/>
</dbReference>
<organism evidence="2 3">
    <name type="scientific">Blastomonas aquatica</name>
    <dbReference type="NCBI Taxonomy" id="1510276"/>
    <lineage>
        <taxon>Bacteria</taxon>
        <taxon>Pseudomonadati</taxon>
        <taxon>Pseudomonadota</taxon>
        <taxon>Alphaproteobacteria</taxon>
        <taxon>Sphingomonadales</taxon>
        <taxon>Sphingomonadaceae</taxon>
        <taxon>Blastomonas</taxon>
    </lineage>
</organism>
<dbReference type="InterPro" id="IPR050177">
    <property type="entry name" value="Lipid_A_modif_metabolic_enz"/>
</dbReference>
<sequence length="358" mass="38956">MSGERARPVVVITGAEGNIGRSIIAALEQDYTVVGLDREAGDDARIIAADLSSAACVDAALKQVRATHGERLASVIHLAAYFDFTGEDHPLYKSLNVEGTRHLMRALQSFDVEQFVYASTMLVHAPGRAGEQIDEDRAIDPQWVYPRSKAQAEAVLREEAGGMPVVILRLAGLYDEETMVPTLAHQIARIREKNVQSHLYSGDGEAGQAMLHRNDLVDAIRRTVACRAELSNDVALLVGEAEAVGYATLQDRIGALIHGSDGWTTLRVPKPLAAAGAWAQDKLEPIIPDAIDKGEEPFIKPFMVAMADDHYALDISRARELIGWSPRHRLLDTLPAMIAALLRDPESWYEANGVPTGG</sequence>
<dbReference type="EMBL" id="BMGD01000001">
    <property type="protein sequence ID" value="GGB55195.1"/>
    <property type="molecule type" value="Genomic_DNA"/>
</dbReference>
<dbReference type="InterPro" id="IPR036291">
    <property type="entry name" value="NAD(P)-bd_dom_sf"/>
</dbReference>